<gene>
    <name evidence="1" type="ORF">DCAF_LOCUS27085</name>
</gene>
<dbReference type="Proteomes" id="UP001314170">
    <property type="component" value="Unassembled WGS sequence"/>
</dbReference>
<sequence length="184" mass="20323">MPFGDSYHHHEMNSTFKEGVKKVATRYDKGLRHNSYGTGPSCRVELITIGRPRLPCMGANFSGSVYYYGHASTYNAPWKDHSVSLLQIKAEGDGYKSQKALVEAHGEVNYSIAILERIQKNNQEQETSKIAEEINRISIGCGAFLVCHGDHPTGALQKQFPSWVEPSRAEPNGAETIIAAGLQE</sequence>
<accession>A0AAV1SW19</accession>
<name>A0AAV1SW19_9ROSI</name>
<proteinExistence type="predicted"/>
<evidence type="ECO:0000313" key="1">
    <source>
        <dbReference type="EMBL" id="CAK7356804.1"/>
    </source>
</evidence>
<keyword evidence="2" id="KW-1185">Reference proteome</keyword>
<comment type="caution">
    <text evidence="1">The sequence shown here is derived from an EMBL/GenBank/DDBJ whole genome shotgun (WGS) entry which is preliminary data.</text>
</comment>
<dbReference type="EMBL" id="CAWUPB010001197">
    <property type="protein sequence ID" value="CAK7356804.1"/>
    <property type="molecule type" value="Genomic_DNA"/>
</dbReference>
<evidence type="ECO:0000313" key="2">
    <source>
        <dbReference type="Proteomes" id="UP001314170"/>
    </source>
</evidence>
<dbReference type="AlphaFoldDB" id="A0AAV1SW19"/>
<organism evidence="1 2">
    <name type="scientific">Dovyalis caffra</name>
    <dbReference type="NCBI Taxonomy" id="77055"/>
    <lineage>
        <taxon>Eukaryota</taxon>
        <taxon>Viridiplantae</taxon>
        <taxon>Streptophyta</taxon>
        <taxon>Embryophyta</taxon>
        <taxon>Tracheophyta</taxon>
        <taxon>Spermatophyta</taxon>
        <taxon>Magnoliopsida</taxon>
        <taxon>eudicotyledons</taxon>
        <taxon>Gunneridae</taxon>
        <taxon>Pentapetalae</taxon>
        <taxon>rosids</taxon>
        <taxon>fabids</taxon>
        <taxon>Malpighiales</taxon>
        <taxon>Salicaceae</taxon>
        <taxon>Flacourtieae</taxon>
        <taxon>Dovyalis</taxon>
    </lineage>
</organism>
<reference evidence="1 2" key="1">
    <citation type="submission" date="2024-01" db="EMBL/GenBank/DDBJ databases">
        <authorList>
            <person name="Waweru B."/>
        </authorList>
    </citation>
    <scope>NUCLEOTIDE SEQUENCE [LARGE SCALE GENOMIC DNA]</scope>
</reference>
<protein>
    <submittedName>
        <fullName evidence="1">Uncharacterized protein</fullName>
    </submittedName>
</protein>